<protein>
    <recommendedName>
        <fullName evidence="3">Radical SAM protein</fullName>
    </recommendedName>
</protein>
<dbReference type="PANTHER" id="PTHR11228">
    <property type="entry name" value="RADICAL SAM DOMAIN PROTEIN"/>
    <property type="match status" value="1"/>
</dbReference>
<evidence type="ECO:0000313" key="1">
    <source>
        <dbReference type="EMBL" id="PSV00667.1"/>
    </source>
</evidence>
<dbReference type="InterPro" id="IPR050377">
    <property type="entry name" value="Radical_SAM_PqqE_MftC-like"/>
</dbReference>
<gene>
    <name evidence="1" type="ORF">C9J27_05880</name>
</gene>
<dbReference type="InterPro" id="IPR058240">
    <property type="entry name" value="rSAM_sf"/>
</dbReference>
<accession>A0A2T3KLX2</accession>
<name>A0A2T3KLX2_9GAMM</name>
<dbReference type="SUPFAM" id="SSF102114">
    <property type="entry name" value="Radical SAM enzymes"/>
    <property type="match status" value="1"/>
</dbReference>
<evidence type="ECO:0008006" key="3">
    <source>
        <dbReference type="Google" id="ProtNLM"/>
    </source>
</evidence>
<dbReference type="EMBL" id="PYNF01000003">
    <property type="protein sequence ID" value="PSV00667.1"/>
    <property type="molecule type" value="Genomic_DNA"/>
</dbReference>
<proteinExistence type="predicted"/>
<comment type="caution">
    <text evidence="1">The sequence shown here is derived from an EMBL/GenBank/DDBJ whole genome shotgun (WGS) entry which is preliminary data.</text>
</comment>
<organism evidence="1 2">
    <name type="scientific">Photobacterium kishitanii</name>
    <dbReference type="NCBI Taxonomy" id="318456"/>
    <lineage>
        <taxon>Bacteria</taxon>
        <taxon>Pseudomonadati</taxon>
        <taxon>Pseudomonadota</taxon>
        <taxon>Gammaproteobacteria</taxon>
        <taxon>Vibrionales</taxon>
        <taxon>Vibrionaceae</taxon>
        <taxon>Photobacterium</taxon>
    </lineage>
</organism>
<dbReference type="PANTHER" id="PTHR11228:SF7">
    <property type="entry name" value="PQQA PEPTIDE CYCLASE"/>
    <property type="match status" value="1"/>
</dbReference>
<dbReference type="CDD" id="cd01335">
    <property type="entry name" value="Radical_SAM"/>
    <property type="match status" value="1"/>
</dbReference>
<dbReference type="RefSeq" id="WP_107289297.1">
    <property type="nucleotide sequence ID" value="NZ_PYNF01000003.1"/>
</dbReference>
<sequence length="572" mass="65974">MNKPIDIAFSILTNTSCTLRCKHCYQTKEEFNSKEFITKETVLSILDRVEDFCIRNPNGRRYGYEILGGETFLLPIEFWEWLFPELNARLLKIEKITGVESTMCIYTNLMYKDERYTKFIKERNDDNRISFSTSWEVGTSRFGSKNQLIEKWKKRVSDSGMEAVHVVLTNGIVEMGAKAAYDFLVNDVKFKSVTFEPFTPTENSSSHAIERPSFSDESKFMREFFELNNHSSEPVELSPHDEITASLCNGFSTLCDGTEKYYASFLPNGDLHNMTIASQGELCGVVSDKNQNEKLIWTATENLVDEVLIAHEKCHGCEYLRYCHSGYNVSNALSAQDIDEQNKKGDCHGHKLLWDTVAKFHDVRPFKAQAVLFSDFLNENKRFWRAPKPQKHLKATSTILALSKDHYIDAVVEAQNTIDGFFINELDFISLPRKILFFDDMKAPSVQIETKTLIDSGFSLEIVEAYVNANFDIVYMPIEQVCEILNKNRDSYIAKKLVELANVIYSSKFHRELMDFDLNSEVSISGGMFEEHIELLYWLLLEDNYKQIKMENVKFSPRHMYEIAALSDMLDL</sequence>
<reference evidence="1 2" key="1">
    <citation type="submission" date="2018-01" db="EMBL/GenBank/DDBJ databases">
        <title>Whole genome sequencing of Histamine producing bacteria.</title>
        <authorList>
            <person name="Butler K."/>
        </authorList>
    </citation>
    <scope>NUCLEOTIDE SEQUENCE [LARGE SCALE GENOMIC DNA]</scope>
    <source>
        <strain evidence="1 2">FS-7.2</strain>
    </source>
</reference>
<evidence type="ECO:0000313" key="2">
    <source>
        <dbReference type="Proteomes" id="UP000241426"/>
    </source>
</evidence>
<dbReference type="AlphaFoldDB" id="A0A2T3KLX2"/>
<dbReference type="GO" id="GO:0006783">
    <property type="term" value="P:heme biosynthetic process"/>
    <property type="evidence" value="ECO:0007669"/>
    <property type="project" value="TreeGrafter"/>
</dbReference>
<dbReference type="InterPro" id="IPR013785">
    <property type="entry name" value="Aldolase_TIM"/>
</dbReference>
<dbReference type="Gene3D" id="3.20.20.70">
    <property type="entry name" value="Aldolase class I"/>
    <property type="match status" value="1"/>
</dbReference>
<dbReference type="Proteomes" id="UP000241426">
    <property type="component" value="Unassembled WGS sequence"/>
</dbReference>